<dbReference type="PANTHER" id="PTHR42923:SF47">
    <property type="entry name" value="BLR3003 PROTEIN"/>
    <property type="match status" value="1"/>
</dbReference>
<dbReference type="Gene3D" id="1.10.405.20">
    <property type="match status" value="1"/>
</dbReference>
<dbReference type="Pfam" id="PF01593">
    <property type="entry name" value="Amino_oxidase"/>
    <property type="match status" value="1"/>
</dbReference>
<dbReference type="Gene3D" id="3.50.50.60">
    <property type="entry name" value="FAD/NAD(P)-binding domain"/>
    <property type="match status" value="2"/>
</dbReference>
<sequence>MPRTLAVVGGGWAGCAAAVQAVDEGFEVTLFEMATQLGGRARRVDIEGVALDNGQHILIGAYTECLRLMRQVGVRTTLDLLRLPLQLAYADGTGLQLQAGHPVPALIKAIVGYPGWGLRERAALLSAATGWAWRRFRCDPMLTVAQLCAGLPQRVRHELIDPLCVAALNTPTTQASAEVFLRVLHDTLSAGPGSSDLLLPRTDLGRLFPETAADWLEHAGATVRRGSRVSDLQALPDGRWSVNGQAHDAVILACSPTEAARLAHAHAPEWAECAQALRFEPIVTVYAHAPGARLPLPMLALRSTDMAPAQYVFDRGLLGGPTGLLAFVVSGASSWVTRGLEATAEAVMAQAETELSRFLRPPLRLVRTIVERRATFLCEPALRRPAASVAPALEAAGDYIAGPYPATLEGAVRSGVAAAQRLRRRLASQR</sequence>
<dbReference type="InterPro" id="IPR050464">
    <property type="entry name" value="Zeta_carotene_desat/Oxidored"/>
</dbReference>
<comment type="caution">
    <text evidence="2">The sequence shown here is derived from an EMBL/GenBank/DDBJ whole genome shotgun (WGS) entry which is preliminary data.</text>
</comment>
<reference evidence="2 3" key="1">
    <citation type="submission" date="2018-02" db="EMBL/GenBank/DDBJ databases">
        <title>Reclassifiation of [Polyangium] brachysporum DSM 7029 as Guopingzhaonella breviflexa gen. nov., sp. nov., a member of the family Comamonadaceae.</title>
        <authorList>
            <person name="Tang B."/>
        </authorList>
    </citation>
    <scope>NUCLEOTIDE SEQUENCE [LARGE SCALE GENOMIC DNA]</scope>
    <source>
        <strain evidence="2 3">BCRC 80649</strain>
    </source>
</reference>
<dbReference type="OrthoDB" id="7849608at2"/>
<organism evidence="2 3">
    <name type="scientific">Caldimonas caldifontis</name>
    <dbReference type="NCBI Taxonomy" id="1452508"/>
    <lineage>
        <taxon>Bacteria</taxon>
        <taxon>Pseudomonadati</taxon>
        <taxon>Pseudomonadota</taxon>
        <taxon>Betaproteobacteria</taxon>
        <taxon>Burkholderiales</taxon>
        <taxon>Sphaerotilaceae</taxon>
        <taxon>Caldimonas</taxon>
    </lineage>
</organism>
<dbReference type="SUPFAM" id="SSF51905">
    <property type="entry name" value="FAD/NAD(P)-binding domain"/>
    <property type="match status" value="1"/>
</dbReference>
<evidence type="ECO:0000259" key="1">
    <source>
        <dbReference type="Pfam" id="PF01593"/>
    </source>
</evidence>
<dbReference type="InterPro" id="IPR002937">
    <property type="entry name" value="Amino_oxidase"/>
</dbReference>
<dbReference type="Proteomes" id="UP000238605">
    <property type="component" value="Unassembled WGS sequence"/>
</dbReference>
<dbReference type="RefSeq" id="WP_104302993.1">
    <property type="nucleotide sequence ID" value="NZ_PSNX01000010.1"/>
</dbReference>
<name>A0A2S5STH8_9BURK</name>
<protein>
    <submittedName>
        <fullName evidence="2">Phytoene dehydrogenase</fullName>
    </submittedName>
</protein>
<dbReference type="PANTHER" id="PTHR42923">
    <property type="entry name" value="PROTOPORPHYRINOGEN OXIDASE"/>
    <property type="match status" value="1"/>
</dbReference>
<dbReference type="EMBL" id="PSNX01000010">
    <property type="protein sequence ID" value="PPE66042.1"/>
    <property type="molecule type" value="Genomic_DNA"/>
</dbReference>
<dbReference type="NCBIfam" id="TIGR03467">
    <property type="entry name" value="HpnE"/>
    <property type="match status" value="1"/>
</dbReference>
<feature type="domain" description="Amine oxidase" evidence="1">
    <location>
        <begin position="13"/>
        <end position="422"/>
    </location>
</feature>
<keyword evidence="3" id="KW-1185">Reference proteome</keyword>
<dbReference type="PROSITE" id="PS51257">
    <property type="entry name" value="PROKAR_LIPOPROTEIN"/>
    <property type="match status" value="1"/>
</dbReference>
<dbReference type="InterPro" id="IPR036188">
    <property type="entry name" value="FAD/NAD-bd_sf"/>
</dbReference>
<proteinExistence type="predicted"/>
<dbReference type="Gene3D" id="3.90.660.10">
    <property type="match status" value="1"/>
</dbReference>
<accession>A0A2S5STH8</accession>
<gene>
    <name evidence="2" type="ORF">C1704_11215</name>
</gene>
<evidence type="ECO:0000313" key="2">
    <source>
        <dbReference type="EMBL" id="PPE66042.1"/>
    </source>
</evidence>
<evidence type="ECO:0000313" key="3">
    <source>
        <dbReference type="Proteomes" id="UP000238605"/>
    </source>
</evidence>
<dbReference type="AlphaFoldDB" id="A0A2S5STH8"/>
<dbReference type="InterPro" id="IPR017830">
    <property type="entry name" value="SQase_HpnE"/>
</dbReference>
<dbReference type="GO" id="GO:0016491">
    <property type="term" value="F:oxidoreductase activity"/>
    <property type="evidence" value="ECO:0007669"/>
    <property type="project" value="InterPro"/>
</dbReference>